<organism evidence="1 2">
    <name type="scientific">Pseudoduganella rivuli</name>
    <dbReference type="NCBI Taxonomy" id="2666085"/>
    <lineage>
        <taxon>Bacteria</taxon>
        <taxon>Pseudomonadati</taxon>
        <taxon>Pseudomonadota</taxon>
        <taxon>Betaproteobacteria</taxon>
        <taxon>Burkholderiales</taxon>
        <taxon>Oxalobacteraceae</taxon>
        <taxon>Telluria group</taxon>
        <taxon>Pseudoduganella</taxon>
    </lineage>
</organism>
<evidence type="ECO:0000313" key="2">
    <source>
        <dbReference type="Proteomes" id="UP000446768"/>
    </source>
</evidence>
<accession>A0A7X2LU69</accession>
<dbReference type="AlphaFoldDB" id="A0A7X2LU69"/>
<keyword evidence="2" id="KW-1185">Reference proteome</keyword>
<dbReference type="Proteomes" id="UP000446768">
    <property type="component" value="Unassembled WGS sequence"/>
</dbReference>
<proteinExistence type="predicted"/>
<gene>
    <name evidence="1" type="ORF">GJ700_12710</name>
</gene>
<evidence type="ECO:0000313" key="1">
    <source>
        <dbReference type="EMBL" id="MRV72569.1"/>
    </source>
</evidence>
<protein>
    <submittedName>
        <fullName evidence="1">Uncharacterized protein</fullName>
    </submittedName>
</protein>
<dbReference type="EMBL" id="WKJJ01000007">
    <property type="protein sequence ID" value="MRV72569.1"/>
    <property type="molecule type" value="Genomic_DNA"/>
</dbReference>
<dbReference type="RefSeq" id="WP_154374273.1">
    <property type="nucleotide sequence ID" value="NZ_WKJJ01000007.1"/>
</dbReference>
<reference evidence="1 2" key="1">
    <citation type="submission" date="2019-11" db="EMBL/GenBank/DDBJ databases">
        <title>Novel species isolated from a subtropical stream in China.</title>
        <authorList>
            <person name="Lu H."/>
        </authorList>
    </citation>
    <scope>NUCLEOTIDE SEQUENCE [LARGE SCALE GENOMIC DNA]</scope>
    <source>
        <strain evidence="1 2">FT92W</strain>
    </source>
</reference>
<comment type="caution">
    <text evidence="1">The sequence shown here is derived from an EMBL/GenBank/DDBJ whole genome shotgun (WGS) entry which is preliminary data.</text>
</comment>
<name>A0A7X2LU69_9BURK</name>
<sequence length="177" mass="18860">MTTALTIEPVWAGETVAVLGNAPCLDAELEYLPRPIHAIACNQAVIKAPWVDMMVSIDANWRLEADGYQGVRIIGFESPDIDACFLPIRYEEVVIGPAHTIHIRSNLLAAIRIAAQAGAAKVLLVGIDPEFYEANLQAPGTVAGLAALIVEMTTAGVVVERFRIPDDARSAADVGAD</sequence>